<reference evidence="4 5" key="1">
    <citation type="submission" date="2016-08" db="EMBL/GenBank/DDBJ databases">
        <authorList>
            <person name="Seilhamer J.J."/>
        </authorList>
    </citation>
    <scope>NUCLEOTIDE SEQUENCE [LARGE SCALE GENOMIC DNA]</scope>
    <source>
        <strain evidence="4 5">BRTC-1</strain>
    </source>
</reference>
<dbReference type="GO" id="GO:0016747">
    <property type="term" value="F:acyltransferase activity, transferring groups other than amino-acyl groups"/>
    <property type="evidence" value="ECO:0007669"/>
    <property type="project" value="InterPro"/>
</dbReference>
<dbReference type="Proteomes" id="UP000093391">
    <property type="component" value="Chromosome"/>
</dbReference>
<keyword evidence="5" id="KW-1185">Reference proteome</keyword>
<dbReference type="Gene3D" id="3.40.630.30">
    <property type="match status" value="1"/>
</dbReference>
<evidence type="ECO:0000256" key="1">
    <source>
        <dbReference type="ARBA" id="ARBA00022679"/>
    </source>
</evidence>
<dbReference type="Pfam" id="PF00583">
    <property type="entry name" value="Acetyltransf_1"/>
    <property type="match status" value="1"/>
</dbReference>
<dbReference type="InterPro" id="IPR000182">
    <property type="entry name" value="GNAT_dom"/>
</dbReference>
<dbReference type="PANTHER" id="PTHR43877">
    <property type="entry name" value="AMINOALKYLPHOSPHONATE N-ACETYLTRANSFERASE-RELATED-RELATED"/>
    <property type="match status" value="1"/>
</dbReference>
<keyword evidence="1" id="KW-0808">Transferase</keyword>
<dbReference type="EMBL" id="CP016895">
    <property type="protein sequence ID" value="AOA59909.1"/>
    <property type="molecule type" value="Genomic_DNA"/>
</dbReference>
<dbReference type="InterPro" id="IPR050832">
    <property type="entry name" value="Bact_Acetyltransf"/>
</dbReference>
<dbReference type="SUPFAM" id="SSF55729">
    <property type="entry name" value="Acyl-CoA N-acyltransferases (Nat)"/>
    <property type="match status" value="1"/>
</dbReference>
<proteinExistence type="predicted"/>
<protein>
    <recommendedName>
        <fullName evidence="3">N-acetyltransferase domain-containing protein</fullName>
    </recommendedName>
</protein>
<feature type="domain" description="N-acetyltransferase" evidence="3">
    <location>
        <begin position="1"/>
        <end position="140"/>
    </location>
</feature>
<evidence type="ECO:0000313" key="4">
    <source>
        <dbReference type="EMBL" id="AOA59909.1"/>
    </source>
</evidence>
<dbReference type="CDD" id="cd04301">
    <property type="entry name" value="NAT_SF"/>
    <property type="match status" value="1"/>
</dbReference>
<dbReference type="KEGG" id="ala:BFG52_06635"/>
<gene>
    <name evidence="4" type="ORF">BFG52_06635</name>
</gene>
<dbReference type="AlphaFoldDB" id="A0A1B2M417"/>
<dbReference type="PROSITE" id="PS51186">
    <property type="entry name" value="GNAT"/>
    <property type="match status" value="1"/>
</dbReference>
<dbReference type="STRING" id="1789224.BFG52_06635"/>
<keyword evidence="2" id="KW-0012">Acyltransferase</keyword>
<organism evidence="4 5">
    <name type="scientific">Acinetobacter larvae</name>
    <dbReference type="NCBI Taxonomy" id="1789224"/>
    <lineage>
        <taxon>Bacteria</taxon>
        <taxon>Pseudomonadati</taxon>
        <taxon>Pseudomonadota</taxon>
        <taxon>Gammaproteobacteria</taxon>
        <taxon>Moraxellales</taxon>
        <taxon>Moraxellaceae</taxon>
        <taxon>Acinetobacter</taxon>
    </lineage>
</organism>
<name>A0A1B2M417_9GAMM</name>
<sequence length="140" mass="16064">MVIRPVQLQDAMAIQSLLSVLGYPLELESIELKLQQLLIDTRAAQWVVCVEDQVSGFISLYLIPQLGVLGDFASINFLAIDPRQQRLGLGTKLLHHAEAYVQEQRCDRMILHCDQSRLLAHTFYSKYGFIESPKYFRKKL</sequence>
<dbReference type="InterPro" id="IPR016181">
    <property type="entry name" value="Acyl_CoA_acyltransferase"/>
</dbReference>
<evidence type="ECO:0000256" key="2">
    <source>
        <dbReference type="ARBA" id="ARBA00023315"/>
    </source>
</evidence>
<accession>A0A1B2M417</accession>
<evidence type="ECO:0000313" key="5">
    <source>
        <dbReference type="Proteomes" id="UP000093391"/>
    </source>
</evidence>
<evidence type="ECO:0000259" key="3">
    <source>
        <dbReference type="PROSITE" id="PS51186"/>
    </source>
</evidence>